<proteinExistence type="predicted"/>
<evidence type="ECO:0000313" key="2">
    <source>
        <dbReference type="Proteomes" id="UP000735302"/>
    </source>
</evidence>
<comment type="caution">
    <text evidence="1">The sequence shown here is derived from an EMBL/GenBank/DDBJ whole genome shotgun (WGS) entry which is preliminary data.</text>
</comment>
<name>A0AAV3Y856_9GAST</name>
<reference evidence="1 2" key="1">
    <citation type="journal article" date="2021" name="Elife">
        <title>Chloroplast acquisition without the gene transfer in kleptoplastic sea slugs, Plakobranchus ocellatus.</title>
        <authorList>
            <person name="Maeda T."/>
            <person name="Takahashi S."/>
            <person name="Yoshida T."/>
            <person name="Shimamura S."/>
            <person name="Takaki Y."/>
            <person name="Nagai Y."/>
            <person name="Toyoda A."/>
            <person name="Suzuki Y."/>
            <person name="Arimoto A."/>
            <person name="Ishii H."/>
            <person name="Satoh N."/>
            <person name="Nishiyama T."/>
            <person name="Hasebe M."/>
            <person name="Maruyama T."/>
            <person name="Minagawa J."/>
            <person name="Obokata J."/>
            <person name="Shigenobu S."/>
        </authorList>
    </citation>
    <scope>NUCLEOTIDE SEQUENCE [LARGE SCALE GENOMIC DNA]</scope>
</reference>
<dbReference type="Proteomes" id="UP000735302">
    <property type="component" value="Unassembled WGS sequence"/>
</dbReference>
<protein>
    <submittedName>
        <fullName evidence="1">Uncharacterized protein</fullName>
    </submittedName>
</protein>
<dbReference type="AlphaFoldDB" id="A0AAV3Y856"/>
<dbReference type="EMBL" id="BLXT01000592">
    <property type="protein sequence ID" value="GFN78612.1"/>
    <property type="molecule type" value="Genomic_DNA"/>
</dbReference>
<evidence type="ECO:0000313" key="1">
    <source>
        <dbReference type="EMBL" id="GFN78612.1"/>
    </source>
</evidence>
<sequence length="96" mass="11492">MDTTGYRKSLLYTIRERQLKFFGHIIRAGGLEKLSWSAKIFGNKREERNVQNKNHRQFKQICIHKEGTNNKLMRKTENREGWRAMIIDICKTRPDI</sequence>
<accession>A0AAV3Y856</accession>
<gene>
    <name evidence="1" type="ORF">PoB_000511800</name>
</gene>
<organism evidence="1 2">
    <name type="scientific">Plakobranchus ocellatus</name>
    <dbReference type="NCBI Taxonomy" id="259542"/>
    <lineage>
        <taxon>Eukaryota</taxon>
        <taxon>Metazoa</taxon>
        <taxon>Spiralia</taxon>
        <taxon>Lophotrochozoa</taxon>
        <taxon>Mollusca</taxon>
        <taxon>Gastropoda</taxon>
        <taxon>Heterobranchia</taxon>
        <taxon>Euthyneura</taxon>
        <taxon>Panpulmonata</taxon>
        <taxon>Sacoglossa</taxon>
        <taxon>Placobranchoidea</taxon>
        <taxon>Plakobranchidae</taxon>
        <taxon>Plakobranchus</taxon>
    </lineage>
</organism>
<keyword evidence="2" id="KW-1185">Reference proteome</keyword>